<dbReference type="InterPro" id="IPR029045">
    <property type="entry name" value="ClpP/crotonase-like_dom_sf"/>
</dbReference>
<evidence type="ECO:0000313" key="12">
    <source>
        <dbReference type="Proteomes" id="UP000243524"/>
    </source>
</evidence>
<dbReference type="CDD" id="cd06782">
    <property type="entry name" value="cpPDZ_CPP-like"/>
    <property type="match status" value="1"/>
</dbReference>
<dbReference type="InterPro" id="IPR036034">
    <property type="entry name" value="PDZ_sf"/>
</dbReference>
<dbReference type="OrthoDB" id="9812068at2"/>
<feature type="chain" id="PRO_5014197475" description="C-terminal processing peptidase" evidence="9">
    <location>
        <begin position="26"/>
        <end position="501"/>
    </location>
</feature>
<dbReference type="InterPro" id="IPR005151">
    <property type="entry name" value="Tail-specific_protease"/>
</dbReference>
<accession>A0A2I0QUH5</accession>
<comment type="similarity">
    <text evidence="1 7">Belongs to the peptidase S41A family.</text>
</comment>
<dbReference type="SMART" id="SM00245">
    <property type="entry name" value="TSPc"/>
    <property type="match status" value="1"/>
</dbReference>
<evidence type="ECO:0000256" key="1">
    <source>
        <dbReference type="ARBA" id="ARBA00009179"/>
    </source>
</evidence>
<dbReference type="SUPFAM" id="SSF47090">
    <property type="entry name" value="PGBD-like"/>
    <property type="match status" value="1"/>
</dbReference>
<dbReference type="EMBL" id="PJNH01000002">
    <property type="protein sequence ID" value="PKR78002.1"/>
    <property type="molecule type" value="Genomic_DNA"/>
</dbReference>
<dbReference type="PANTHER" id="PTHR32060">
    <property type="entry name" value="TAIL-SPECIFIC PROTEASE"/>
    <property type="match status" value="1"/>
</dbReference>
<dbReference type="Pfam" id="PF01471">
    <property type="entry name" value="PG_binding_1"/>
    <property type="match status" value="1"/>
</dbReference>
<reference evidence="11 12" key="1">
    <citation type="submission" date="2017-06" db="EMBL/GenBank/DDBJ databases">
        <title>the draft geome sequence of Illustriluteabacillus marina B3227.</title>
        <authorList>
            <person name="He R.-H."/>
            <person name="Du Z.-J."/>
        </authorList>
    </citation>
    <scope>NUCLEOTIDE SEQUENCE [LARGE SCALE GENOMIC DNA]</scope>
    <source>
        <strain evidence="11 12">B3227</strain>
    </source>
</reference>
<evidence type="ECO:0000256" key="3">
    <source>
        <dbReference type="ARBA" id="ARBA00022801"/>
    </source>
</evidence>
<feature type="compositionally biased region" description="Acidic residues" evidence="8">
    <location>
        <begin position="40"/>
        <end position="58"/>
    </location>
</feature>
<dbReference type="AlphaFoldDB" id="A0A2I0QUH5"/>
<dbReference type="Pfam" id="PF03572">
    <property type="entry name" value="Peptidase_S41"/>
    <property type="match status" value="1"/>
</dbReference>
<dbReference type="GO" id="GO:0007165">
    <property type="term" value="P:signal transduction"/>
    <property type="evidence" value="ECO:0007669"/>
    <property type="project" value="TreeGrafter"/>
</dbReference>
<dbReference type="SUPFAM" id="SSF50156">
    <property type="entry name" value="PDZ domain-like"/>
    <property type="match status" value="1"/>
</dbReference>
<dbReference type="InterPro" id="IPR002477">
    <property type="entry name" value="Peptidoglycan-bd-like"/>
</dbReference>
<feature type="region of interest" description="Disordered" evidence="8">
    <location>
        <begin position="36"/>
        <end position="77"/>
    </location>
</feature>
<evidence type="ECO:0000256" key="8">
    <source>
        <dbReference type="SAM" id="MobiDB-lite"/>
    </source>
</evidence>
<evidence type="ECO:0000256" key="4">
    <source>
        <dbReference type="ARBA" id="ARBA00022825"/>
    </source>
</evidence>
<keyword evidence="9" id="KW-0732">Signal</keyword>
<proteinExistence type="inferred from homology"/>
<dbReference type="CDD" id="cd07560">
    <property type="entry name" value="Peptidase_S41_CPP"/>
    <property type="match status" value="1"/>
</dbReference>
<dbReference type="Pfam" id="PF17820">
    <property type="entry name" value="PDZ_6"/>
    <property type="match status" value="1"/>
</dbReference>
<gene>
    <name evidence="11" type="ORF">CEY16_08765</name>
</gene>
<dbReference type="Gene3D" id="2.30.42.10">
    <property type="match status" value="1"/>
</dbReference>
<keyword evidence="4 7" id="KW-0720">Serine protease</keyword>
<sequence length="501" mass="55325">MNLSKKLFISLLVLTFLVGGAVSIAAVQWFGDDTTTQPVEENESENEEEDTTPDDQKEEEEKTSGDEEGSEEYDLSTVEETLQLIEKNYVKDVDKEELLEGAVEGMVNKLEDPYSEYMDPETTEQFNSQLESSFEGIGAEVTKREGYITIIAPLKDAPAEEVGLRPNDRVIEVDGESLEGYTVYEAVSLIRGEKGTDVTLTIDRPGDDEPFEVTITRDTIPLKTVYSEVEEQNGQNVGVLQIRSFGEGTAEEFKEKLTKLEEEENIEGLIIDVRGNPGGLFSAVEAILGNFMNDDEPYVQTAREGADPEGYYVNGSEKDYPISVLVNEGSASASEILAAALKEVGGYDIVGQTTFGKGTVQQTLPLGDGMLKVTVLNWLSPEGNQINEVGVEPTIEVEQPEFFYLSLIQAEEELALDSNGKEVEKLQVMLEGLGYEPGRTDGYFDEGTEQAVEEFQEANGLDTTGVLDEDTENKLEEMILEEVNDSSNDKQLQEAMQNLFE</sequence>
<dbReference type="InterPro" id="IPR001478">
    <property type="entry name" value="PDZ"/>
</dbReference>
<name>A0A2I0QUH5_9BACI</name>
<dbReference type="InterPro" id="IPR041489">
    <property type="entry name" value="PDZ_6"/>
</dbReference>
<evidence type="ECO:0000256" key="6">
    <source>
        <dbReference type="ARBA" id="ARBA00066637"/>
    </source>
</evidence>
<dbReference type="Gene3D" id="3.30.750.44">
    <property type="match status" value="1"/>
</dbReference>
<keyword evidence="2 7" id="KW-0645">Protease</keyword>
<evidence type="ECO:0000313" key="11">
    <source>
        <dbReference type="EMBL" id="PKR78002.1"/>
    </source>
</evidence>
<organism evidence="11 12">
    <name type="scientific">Halalkalibacillus sediminis</name>
    <dbReference type="NCBI Taxonomy" id="2018042"/>
    <lineage>
        <taxon>Bacteria</taxon>
        <taxon>Bacillati</taxon>
        <taxon>Bacillota</taxon>
        <taxon>Bacilli</taxon>
        <taxon>Bacillales</taxon>
        <taxon>Bacillaceae</taxon>
        <taxon>Halalkalibacillus</taxon>
    </lineage>
</organism>
<dbReference type="SMART" id="SM00228">
    <property type="entry name" value="PDZ"/>
    <property type="match status" value="1"/>
</dbReference>
<dbReference type="GO" id="GO:0006508">
    <property type="term" value="P:proteolysis"/>
    <property type="evidence" value="ECO:0007669"/>
    <property type="project" value="UniProtKB-KW"/>
</dbReference>
<dbReference type="GO" id="GO:0004252">
    <property type="term" value="F:serine-type endopeptidase activity"/>
    <property type="evidence" value="ECO:0007669"/>
    <property type="project" value="UniProtKB-EC"/>
</dbReference>
<comment type="catalytic activity">
    <reaction evidence="5">
        <text>The enzyme shows specific recognition of a C-terminal tripeptide, Xaa-Yaa-Zaa, in which Xaa is preferably Ala or Leu, Yaa is preferably Ala or Tyr, and Zaa is preferably Ala, but then cleaves at a variable distance from the C-terminus. A typical cleavage is -Ala-Ala-|-Arg-Ala-Ala-Lys-Glu-Asn-Tyr-Ala-Leu-Ala-Ala.</text>
        <dbReference type="EC" id="3.4.21.102"/>
    </reaction>
</comment>
<dbReference type="InterPro" id="IPR036365">
    <property type="entry name" value="PGBD-like_sf"/>
</dbReference>
<comment type="caution">
    <text evidence="11">The sequence shown here is derived from an EMBL/GenBank/DDBJ whole genome shotgun (WGS) entry which is preliminary data.</text>
</comment>
<dbReference type="FunFam" id="2.30.42.10:FF:000063">
    <property type="entry name" value="Peptidase, S41 family"/>
    <property type="match status" value="1"/>
</dbReference>
<dbReference type="PANTHER" id="PTHR32060:SF29">
    <property type="entry name" value="CARBOXY-TERMINAL PROCESSING PROTEASE CTPB"/>
    <property type="match status" value="1"/>
</dbReference>
<dbReference type="NCBIfam" id="TIGR00225">
    <property type="entry name" value="prc"/>
    <property type="match status" value="1"/>
</dbReference>
<protein>
    <recommendedName>
        <fullName evidence="6">C-terminal processing peptidase</fullName>
        <ecNumber evidence="6">3.4.21.102</ecNumber>
    </recommendedName>
</protein>
<feature type="signal peptide" evidence="9">
    <location>
        <begin position="1"/>
        <end position="25"/>
    </location>
</feature>
<dbReference type="PROSITE" id="PS50106">
    <property type="entry name" value="PDZ"/>
    <property type="match status" value="1"/>
</dbReference>
<evidence type="ECO:0000256" key="9">
    <source>
        <dbReference type="SAM" id="SignalP"/>
    </source>
</evidence>
<evidence type="ECO:0000256" key="5">
    <source>
        <dbReference type="ARBA" id="ARBA00051784"/>
    </source>
</evidence>
<dbReference type="Gene3D" id="3.90.226.10">
    <property type="entry name" value="2-enoyl-CoA Hydratase, Chain A, domain 1"/>
    <property type="match status" value="1"/>
</dbReference>
<keyword evidence="3 7" id="KW-0378">Hydrolase</keyword>
<dbReference type="SUPFAM" id="SSF52096">
    <property type="entry name" value="ClpP/crotonase"/>
    <property type="match status" value="1"/>
</dbReference>
<dbReference type="Pfam" id="PF22694">
    <property type="entry name" value="CtpB_N-like"/>
    <property type="match status" value="1"/>
</dbReference>
<evidence type="ECO:0000256" key="7">
    <source>
        <dbReference type="RuleBase" id="RU004404"/>
    </source>
</evidence>
<dbReference type="FunFam" id="3.30.750.44:FF:000001">
    <property type="entry name" value="S41 family peptidase"/>
    <property type="match status" value="1"/>
</dbReference>
<keyword evidence="12" id="KW-1185">Reference proteome</keyword>
<dbReference type="InterPro" id="IPR055210">
    <property type="entry name" value="CtpA/B_N"/>
</dbReference>
<dbReference type="GO" id="GO:0030288">
    <property type="term" value="C:outer membrane-bounded periplasmic space"/>
    <property type="evidence" value="ECO:0007669"/>
    <property type="project" value="TreeGrafter"/>
</dbReference>
<dbReference type="Proteomes" id="UP000243524">
    <property type="component" value="Unassembled WGS sequence"/>
</dbReference>
<evidence type="ECO:0000256" key="2">
    <source>
        <dbReference type="ARBA" id="ARBA00022670"/>
    </source>
</evidence>
<dbReference type="InterPro" id="IPR036366">
    <property type="entry name" value="PGBDSf"/>
</dbReference>
<dbReference type="InterPro" id="IPR004447">
    <property type="entry name" value="Peptidase_S41A"/>
</dbReference>
<dbReference type="EC" id="3.4.21.102" evidence="6"/>
<dbReference type="Gene3D" id="1.10.101.10">
    <property type="entry name" value="PGBD-like superfamily/PGBD"/>
    <property type="match status" value="1"/>
</dbReference>
<evidence type="ECO:0000259" key="10">
    <source>
        <dbReference type="PROSITE" id="PS50106"/>
    </source>
</evidence>
<feature type="domain" description="PDZ" evidence="10">
    <location>
        <begin position="127"/>
        <end position="191"/>
    </location>
</feature>